<dbReference type="GO" id="GO:0016020">
    <property type="term" value="C:membrane"/>
    <property type="evidence" value="ECO:0007669"/>
    <property type="project" value="InterPro"/>
</dbReference>
<dbReference type="InterPro" id="IPR011712">
    <property type="entry name" value="Sig_transdc_His_kin_sub3_dim/P"/>
</dbReference>
<dbReference type="OrthoDB" id="9813412at2"/>
<dbReference type="EMBL" id="SMYL01000005">
    <property type="protein sequence ID" value="TDK65629.1"/>
    <property type="molecule type" value="Genomic_DNA"/>
</dbReference>
<feature type="transmembrane region" description="Helical" evidence="10">
    <location>
        <begin position="139"/>
        <end position="161"/>
    </location>
</feature>
<dbReference type="GO" id="GO:0005524">
    <property type="term" value="F:ATP binding"/>
    <property type="evidence" value="ECO:0007669"/>
    <property type="project" value="UniProtKB-KW"/>
</dbReference>
<dbReference type="PANTHER" id="PTHR24421:SF10">
    <property type="entry name" value="NITRATE_NITRITE SENSOR PROTEIN NARQ"/>
    <property type="match status" value="1"/>
</dbReference>
<feature type="coiled-coil region" evidence="9">
    <location>
        <begin position="402"/>
        <end position="429"/>
    </location>
</feature>
<dbReference type="AlphaFoldDB" id="A0A4R5W346"/>
<organism evidence="14 15">
    <name type="scientific">Sapientia aquatica</name>
    <dbReference type="NCBI Taxonomy" id="1549640"/>
    <lineage>
        <taxon>Bacteria</taxon>
        <taxon>Pseudomonadati</taxon>
        <taxon>Pseudomonadota</taxon>
        <taxon>Betaproteobacteria</taxon>
        <taxon>Burkholderiales</taxon>
        <taxon>Oxalobacteraceae</taxon>
        <taxon>Sapientia</taxon>
    </lineage>
</organism>
<accession>A0A4R5W346</accession>
<evidence type="ECO:0000313" key="15">
    <source>
        <dbReference type="Proteomes" id="UP000294829"/>
    </source>
</evidence>
<keyword evidence="10" id="KW-0472">Membrane</keyword>
<dbReference type="Pfam" id="PF17159">
    <property type="entry name" value="MASE3"/>
    <property type="match status" value="1"/>
</dbReference>
<evidence type="ECO:0000256" key="10">
    <source>
        <dbReference type="SAM" id="Phobius"/>
    </source>
</evidence>
<feature type="transmembrane region" description="Helical" evidence="10">
    <location>
        <begin position="74"/>
        <end position="95"/>
    </location>
</feature>
<evidence type="ECO:0000256" key="2">
    <source>
        <dbReference type="ARBA" id="ARBA00012438"/>
    </source>
</evidence>
<proteinExistence type="predicted"/>
<dbReference type="Gene3D" id="3.30.565.10">
    <property type="entry name" value="Histidine kinase-like ATPase, C-terminal domain"/>
    <property type="match status" value="1"/>
</dbReference>
<dbReference type="InterPro" id="IPR033425">
    <property type="entry name" value="MASE3"/>
</dbReference>
<feature type="domain" description="PAS" evidence="12">
    <location>
        <begin position="280"/>
        <end position="327"/>
    </location>
</feature>
<keyword evidence="5" id="KW-0547">Nucleotide-binding</keyword>
<dbReference type="InterPro" id="IPR000014">
    <property type="entry name" value="PAS"/>
</dbReference>
<feature type="domain" description="Histidine kinase" evidence="11">
    <location>
        <begin position="433"/>
        <end position="627"/>
    </location>
</feature>
<dbReference type="SUPFAM" id="SSF55785">
    <property type="entry name" value="PYP-like sensor domain (PAS domain)"/>
    <property type="match status" value="1"/>
</dbReference>
<evidence type="ECO:0000256" key="7">
    <source>
        <dbReference type="ARBA" id="ARBA00022840"/>
    </source>
</evidence>
<dbReference type="Pfam" id="PF07730">
    <property type="entry name" value="HisKA_3"/>
    <property type="match status" value="1"/>
</dbReference>
<feature type="domain" description="PAC" evidence="13">
    <location>
        <begin position="359"/>
        <end position="411"/>
    </location>
</feature>
<dbReference type="PROSITE" id="PS50112">
    <property type="entry name" value="PAS"/>
    <property type="match status" value="1"/>
</dbReference>
<sequence>MKLPRELVIARRSVFALFAFLLLSLVFNTHLPALGELKPVPFRFLIELVCVVLFFSIFIVSWNAYSIHRQSRSVVLAIGFLCVAIFSFFNITSAIPSFTSSSYQQATLLFSFLWRITAAIILLLVAIERLSSDLSKRHSRWVLEASLCGVALVSFLVFVYFDKIPPLDQVNTWSYAVRQGLEGLLIALFLVSGAIFYYQTKIAQAHADRVEKSFLFAACTVLAMSEFCLSNFHQTNELLITIGQLYKFIAALSLYFSIVTVSIRVPFNQLTVARLEVQKNRSRLTGIIQTATDGIITIDSQHRIVLVNAAAEGFFGYEPEQMIGMNLNQCIPMHHRKGHAQHVDQFGKTGVSIRQMGIKSADFSVTGLKKNGQEFPIEASISSLVEDGERFYTVIFRDITDRKLAKEKMDQYHQELSNLSQSLQTVREEERKHIARELHDDLGQLLAALRMDLTVLEKRIPDNPAAQPIFQSMDKLLLNSISTLRRIATDLRPRALDEGGLFFALLSLQKEFNQRHQIECELSAVEGELILNDQISTTIYRVIQESLTNVVRHAQATKVQICLSQAEGQVHFKIQDNGRGIAQEDFRKRQSFGLVGMRERVRALQGELTITGDEHGTSIEVSIPTEPTK</sequence>
<dbReference type="Proteomes" id="UP000294829">
    <property type="component" value="Unassembled WGS sequence"/>
</dbReference>
<evidence type="ECO:0000256" key="3">
    <source>
        <dbReference type="ARBA" id="ARBA00022553"/>
    </source>
</evidence>
<dbReference type="InterPro" id="IPR003594">
    <property type="entry name" value="HATPase_dom"/>
</dbReference>
<evidence type="ECO:0000256" key="9">
    <source>
        <dbReference type="SAM" id="Coils"/>
    </source>
</evidence>
<dbReference type="Pfam" id="PF13426">
    <property type="entry name" value="PAS_9"/>
    <property type="match status" value="1"/>
</dbReference>
<keyword evidence="4" id="KW-0808">Transferase</keyword>
<feature type="transmembrane region" description="Helical" evidence="10">
    <location>
        <begin position="44"/>
        <end position="62"/>
    </location>
</feature>
<keyword evidence="8" id="KW-0902">Two-component regulatory system</keyword>
<dbReference type="PANTHER" id="PTHR24421">
    <property type="entry name" value="NITRATE/NITRITE SENSOR PROTEIN NARX-RELATED"/>
    <property type="match status" value="1"/>
</dbReference>
<gene>
    <name evidence="14" type="ORF">E2I14_11835</name>
</gene>
<dbReference type="GO" id="GO:0000155">
    <property type="term" value="F:phosphorelay sensor kinase activity"/>
    <property type="evidence" value="ECO:0007669"/>
    <property type="project" value="InterPro"/>
</dbReference>
<dbReference type="SMART" id="SM00387">
    <property type="entry name" value="HATPase_c"/>
    <property type="match status" value="1"/>
</dbReference>
<dbReference type="Gene3D" id="3.30.450.20">
    <property type="entry name" value="PAS domain"/>
    <property type="match status" value="1"/>
</dbReference>
<evidence type="ECO:0000313" key="14">
    <source>
        <dbReference type="EMBL" id="TDK65629.1"/>
    </source>
</evidence>
<dbReference type="RefSeq" id="WP_133328717.1">
    <property type="nucleotide sequence ID" value="NZ_SMYL01000005.1"/>
</dbReference>
<keyword evidence="10" id="KW-1133">Transmembrane helix</keyword>
<evidence type="ECO:0000256" key="1">
    <source>
        <dbReference type="ARBA" id="ARBA00000085"/>
    </source>
</evidence>
<dbReference type="SUPFAM" id="SSF55874">
    <property type="entry name" value="ATPase domain of HSP90 chaperone/DNA topoisomerase II/histidine kinase"/>
    <property type="match status" value="1"/>
</dbReference>
<name>A0A4R5W346_9BURK</name>
<feature type="transmembrane region" description="Helical" evidence="10">
    <location>
        <begin position="107"/>
        <end position="127"/>
    </location>
</feature>
<dbReference type="InterPro" id="IPR005467">
    <property type="entry name" value="His_kinase_dom"/>
</dbReference>
<dbReference type="Pfam" id="PF02518">
    <property type="entry name" value="HATPase_c"/>
    <property type="match status" value="1"/>
</dbReference>
<dbReference type="InterPro" id="IPR000700">
    <property type="entry name" value="PAS-assoc_C"/>
</dbReference>
<keyword evidence="7" id="KW-0067">ATP-binding</keyword>
<keyword evidence="9" id="KW-0175">Coiled coil</keyword>
<reference evidence="14 15" key="1">
    <citation type="submission" date="2019-03" db="EMBL/GenBank/DDBJ databases">
        <title>Sapientia aquatica gen. nov., sp. nov., isolated from a crater lake.</title>
        <authorList>
            <person name="Felfoldi T."/>
            <person name="Szabo A."/>
            <person name="Toth E."/>
            <person name="Schumann P."/>
            <person name="Keki Z."/>
            <person name="Marialigeti K."/>
            <person name="Mathe I."/>
        </authorList>
    </citation>
    <scope>NUCLEOTIDE SEQUENCE [LARGE SCALE GENOMIC DNA]</scope>
    <source>
        <strain evidence="14 15">SA-152</strain>
    </source>
</reference>
<evidence type="ECO:0000256" key="8">
    <source>
        <dbReference type="ARBA" id="ARBA00023012"/>
    </source>
</evidence>
<feature type="transmembrane region" description="Helical" evidence="10">
    <location>
        <begin position="181"/>
        <end position="198"/>
    </location>
</feature>
<dbReference type="EC" id="2.7.13.3" evidence="2"/>
<keyword evidence="3" id="KW-0597">Phosphoprotein</keyword>
<protein>
    <recommendedName>
        <fullName evidence="2">histidine kinase</fullName>
        <ecNumber evidence="2">2.7.13.3</ecNumber>
    </recommendedName>
</protein>
<evidence type="ECO:0000259" key="13">
    <source>
        <dbReference type="PROSITE" id="PS50113"/>
    </source>
</evidence>
<evidence type="ECO:0000256" key="5">
    <source>
        <dbReference type="ARBA" id="ARBA00022741"/>
    </source>
</evidence>
<evidence type="ECO:0000259" key="11">
    <source>
        <dbReference type="PROSITE" id="PS50109"/>
    </source>
</evidence>
<dbReference type="PROSITE" id="PS50113">
    <property type="entry name" value="PAC"/>
    <property type="match status" value="1"/>
</dbReference>
<keyword evidence="10" id="KW-0812">Transmembrane</keyword>
<feature type="transmembrane region" description="Helical" evidence="10">
    <location>
        <begin position="245"/>
        <end position="265"/>
    </location>
</feature>
<comment type="catalytic activity">
    <reaction evidence="1">
        <text>ATP + protein L-histidine = ADP + protein N-phospho-L-histidine.</text>
        <dbReference type="EC" id="2.7.13.3"/>
    </reaction>
</comment>
<dbReference type="CDD" id="cd00130">
    <property type="entry name" value="PAS"/>
    <property type="match status" value="1"/>
</dbReference>
<dbReference type="NCBIfam" id="TIGR00229">
    <property type="entry name" value="sensory_box"/>
    <property type="match status" value="1"/>
</dbReference>
<dbReference type="InterPro" id="IPR050482">
    <property type="entry name" value="Sensor_HK_TwoCompSys"/>
</dbReference>
<dbReference type="Gene3D" id="1.20.5.1930">
    <property type="match status" value="1"/>
</dbReference>
<keyword evidence="6" id="KW-0418">Kinase</keyword>
<dbReference type="PROSITE" id="PS50109">
    <property type="entry name" value="HIS_KIN"/>
    <property type="match status" value="1"/>
</dbReference>
<dbReference type="GO" id="GO:0046983">
    <property type="term" value="F:protein dimerization activity"/>
    <property type="evidence" value="ECO:0007669"/>
    <property type="project" value="InterPro"/>
</dbReference>
<dbReference type="InterPro" id="IPR036890">
    <property type="entry name" value="HATPase_C_sf"/>
</dbReference>
<evidence type="ECO:0000259" key="12">
    <source>
        <dbReference type="PROSITE" id="PS50112"/>
    </source>
</evidence>
<evidence type="ECO:0000256" key="4">
    <source>
        <dbReference type="ARBA" id="ARBA00022679"/>
    </source>
</evidence>
<comment type="caution">
    <text evidence="14">The sequence shown here is derived from an EMBL/GenBank/DDBJ whole genome shotgun (WGS) entry which is preliminary data.</text>
</comment>
<keyword evidence="15" id="KW-1185">Reference proteome</keyword>
<dbReference type="SMART" id="SM00091">
    <property type="entry name" value="PAS"/>
    <property type="match status" value="1"/>
</dbReference>
<evidence type="ECO:0000256" key="6">
    <source>
        <dbReference type="ARBA" id="ARBA00022777"/>
    </source>
</evidence>
<dbReference type="InterPro" id="IPR035965">
    <property type="entry name" value="PAS-like_dom_sf"/>
</dbReference>
<dbReference type="CDD" id="cd16917">
    <property type="entry name" value="HATPase_UhpB-NarQ-NarX-like"/>
    <property type="match status" value="1"/>
</dbReference>